<dbReference type="PANTHER" id="PTHR35400:SF1">
    <property type="entry name" value="SLR1083 PROTEIN"/>
    <property type="match status" value="1"/>
</dbReference>
<dbReference type="CDD" id="cd06260">
    <property type="entry name" value="DUF820-like"/>
    <property type="match status" value="1"/>
</dbReference>
<dbReference type="InterPro" id="IPR011335">
    <property type="entry name" value="Restrct_endonuc-II-like"/>
</dbReference>
<accession>A0A1Z4LQ51</accession>
<reference evidence="2 3" key="1">
    <citation type="submission" date="2017-06" db="EMBL/GenBank/DDBJ databases">
        <title>Genome sequencing of cyanobaciteial culture collection at National Institute for Environmental Studies (NIES).</title>
        <authorList>
            <person name="Hirose Y."/>
            <person name="Shimura Y."/>
            <person name="Fujisawa T."/>
            <person name="Nakamura Y."/>
            <person name="Kawachi M."/>
        </authorList>
    </citation>
    <scope>NUCLEOTIDE SEQUENCE [LARGE SCALE GENOMIC DNA]</scope>
    <source>
        <strain evidence="2 3">NIES-267</strain>
    </source>
</reference>
<dbReference type="InterPro" id="IPR008538">
    <property type="entry name" value="Uma2"/>
</dbReference>
<proteinExistence type="predicted"/>
<evidence type="ECO:0000313" key="3">
    <source>
        <dbReference type="Proteomes" id="UP000218418"/>
    </source>
</evidence>
<evidence type="ECO:0000259" key="1">
    <source>
        <dbReference type="Pfam" id="PF05685"/>
    </source>
</evidence>
<organism evidence="2 3">
    <name type="scientific">Calothrix parasitica NIES-267</name>
    <dbReference type="NCBI Taxonomy" id="1973488"/>
    <lineage>
        <taxon>Bacteria</taxon>
        <taxon>Bacillati</taxon>
        <taxon>Cyanobacteriota</taxon>
        <taxon>Cyanophyceae</taxon>
        <taxon>Nostocales</taxon>
        <taxon>Calotrichaceae</taxon>
        <taxon>Calothrix</taxon>
    </lineage>
</organism>
<evidence type="ECO:0000313" key="2">
    <source>
        <dbReference type="EMBL" id="BAY83375.1"/>
    </source>
</evidence>
<dbReference type="AlphaFoldDB" id="A0A1Z4LQ51"/>
<protein>
    <recommendedName>
        <fullName evidence="1">Putative restriction endonuclease domain-containing protein</fullName>
    </recommendedName>
</protein>
<dbReference type="InterPro" id="IPR012296">
    <property type="entry name" value="Nuclease_put_TT1808"/>
</dbReference>
<gene>
    <name evidence="2" type="ORF">NIES267_28630</name>
</gene>
<dbReference type="SUPFAM" id="SSF52980">
    <property type="entry name" value="Restriction endonuclease-like"/>
    <property type="match status" value="1"/>
</dbReference>
<dbReference type="PANTHER" id="PTHR35400">
    <property type="entry name" value="SLR1083 PROTEIN"/>
    <property type="match status" value="1"/>
</dbReference>
<sequence>MSNLQTKIPTETWVTASWDEYIQIIKNPAYEKAKGYYYNGRMRIEMSAVGNDHSQDRSLVILTASNYAAIRGIPMNVKDNCTYRKTGYREAQPDVSYYIGDNADAIPYGTSIVSLDEFPAPNLVIEVANTSLADDKGEKRLLYEELGVNEYWIIDVKNVQVTAFLIENQGSRRITQSQMLPGLDILMLEEAFRRSRKMNHSQVVSWLLSEFQK</sequence>
<dbReference type="Pfam" id="PF05685">
    <property type="entry name" value="Uma2"/>
    <property type="match status" value="1"/>
</dbReference>
<feature type="domain" description="Putative restriction endonuclease" evidence="1">
    <location>
        <begin position="18"/>
        <end position="193"/>
    </location>
</feature>
<dbReference type="OrthoDB" id="459822at2"/>
<dbReference type="Proteomes" id="UP000218418">
    <property type="component" value="Chromosome"/>
</dbReference>
<dbReference type="EMBL" id="AP018227">
    <property type="protein sequence ID" value="BAY83375.1"/>
    <property type="molecule type" value="Genomic_DNA"/>
</dbReference>
<name>A0A1Z4LQ51_9CYAN</name>
<dbReference type="Gene3D" id="3.90.1570.10">
    <property type="entry name" value="tt1808, chain A"/>
    <property type="match status" value="1"/>
</dbReference>
<keyword evidence="3" id="KW-1185">Reference proteome</keyword>